<organism evidence="1">
    <name type="scientific">bacterium 19MO03SA05</name>
    <dbReference type="NCBI Taxonomy" id="2920620"/>
    <lineage>
        <taxon>Bacteria</taxon>
    </lineage>
</organism>
<sequence length="121" mass="13924">MKNKRVKQMIADVTLQGRKAFWHGEETEVFAAKSFEQLNDEFGMEEAADEYGNLVSANWRYFWRPCVSEKEWNSQTGKYITKGQPVYSKKGHLLAEYEVLPLICGVYGDAQDIAQLTTSYN</sequence>
<dbReference type="AlphaFoldDB" id="A0AAU6VAK9"/>
<name>A0AAU6VAK9_UNCXX</name>
<evidence type="ECO:0000313" key="1">
    <source>
        <dbReference type="EMBL" id="XAG83454.1"/>
    </source>
</evidence>
<reference evidence="1" key="1">
    <citation type="submission" date="2022-03" db="EMBL/GenBank/DDBJ databases">
        <title>Sea Food Isolates.</title>
        <authorList>
            <person name="Li c."/>
        </authorList>
    </citation>
    <scope>NUCLEOTIDE SEQUENCE</scope>
    <source>
        <strain evidence="1">19MO03SA05</strain>
    </source>
</reference>
<dbReference type="EMBL" id="CP095350">
    <property type="protein sequence ID" value="XAG83454.1"/>
    <property type="molecule type" value="Genomic_DNA"/>
</dbReference>
<protein>
    <submittedName>
        <fullName evidence="1">Uncharacterized protein</fullName>
    </submittedName>
</protein>
<proteinExistence type="predicted"/>
<gene>
    <name evidence="1" type="ORF">MRM63_07580</name>
</gene>
<accession>A0AAU6VAK9</accession>